<organism evidence="1 2">
    <name type="scientific">Gellertiella hungarica</name>
    <dbReference type="NCBI Taxonomy" id="1572859"/>
    <lineage>
        <taxon>Bacteria</taxon>
        <taxon>Pseudomonadati</taxon>
        <taxon>Pseudomonadota</taxon>
        <taxon>Alphaproteobacteria</taxon>
        <taxon>Hyphomicrobiales</taxon>
        <taxon>Rhizobiaceae</taxon>
        <taxon>Gellertiella</taxon>
    </lineage>
</organism>
<accession>A0A7W6J9F4</accession>
<keyword evidence="2" id="KW-1185">Reference proteome</keyword>
<sequence>MVSPPAVTDAMAAMGMPDQMPCCPKPKPDTNTCGKGCVFSLACGSSFAAQAEAKAILRERFPRLRQTFDPIPHAELRSLTGAPPHRPPKV</sequence>
<dbReference type="AlphaFoldDB" id="A0A7W6J9F4"/>
<reference evidence="1 2" key="1">
    <citation type="submission" date="2020-08" db="EMBL/GenBank/DDBJ databases">
        <title>Genomic Encyclopedia of Type Strains, Phase IV (KMG-IV): sequencing the most valuable type-strain genomes for metagenomic binning, comparative biology and taxonomic classification.</title>
        <authorList>
            <person name="Goeker M."/>
        </authorList>
    </citation>
    <scope>NUCLEOTIDE SEQUENCE [LARGE SCALE GENOMIC DNA]</scope>
    <source>
        <strain evidence="1 2">DSM 29853</strain>
    </source>
</reference>
<evidence type="ECO:0000313" key="1">
    <source>
        <dbReference type="EMBL" id="MBB4067249.1"/>
    </source>
</evidence>
<name>A0A7W6J9F4_9HYPH</name>
<proteinExistence type="predicted"/>
<evidence type="ECO:0000313" key="2">
    <source>
        <dbReference type="Proteomes" id="UP000528286"/>
    </source>
</evidence>
<protein>
    <submittedName>
        <fullName evidence="1">Uncharacterized protein</fullName>
    </submittedName>
</protein>
<gene>
    <name evidence="1" type="ORF">GGR23_004480</name>
</gene>
<dbReference type="EMBL" id="JACIEZ010000017">
    <property type="protein sequence ID" value="MBB4067249.1"/>
    <property type="molecule type" value="Genomic_DNA"/>
</dbReference>
<comment type="caution">
    <text evidence="1">The sequence shown here is derived from an EMBL/GenBank/DDBJ whole genome shotgun (WGS) entry which is preliminary data.</text>
</comment>
<dbReference type="Proteomes" id="UP000528286">
    <property type="component" value="Unassembled WGS sequence"/>
</dbReference>